<accession>A0A2P2P7I6</accession>
<name>A0A2P2P7I6_RHIMU</name>
<dbReference type="EMBL" id="GGEC01070087">
    <property type="protein sequence ID" value="MBX50571.1"/>
    <property type="molecule type" value="Transcribed_RNA"/>
</dbReference>
<sequence>MIEWRKMMKVRRSTENKRKTHAHTHARTHTQRGGRQSD</sequence>
<organism evidence="2">
    <name type="scientific">Rhizophora mucronata</name>
    <name type="common">Asiatic mangrove</name>
    <dbReference type="NCBI Taxonomy" id="61149"/>
    <lineage>
        <taxon>Eukaryota</taxon>
        <taxon>Viridiplantae</taxon>
        <taxon>Streptophyta</taxon>
        <taxon>Embryophyta</taxon>
        <taxon>Tracheophyta</taxon>
        <taxon>Spermatophyta</taxon>
        <taxon>Magnoliopsida</taxon>
        <taxon>eudicotyledons</taxon>
        <taxon>Gunneridae</taxon>
        <taxon>Pentapetalae</taxon>
        <taxon>rosids</taxon>
        <taxon>fabids</taxon>
        <taxon>Malpighiales</taxon>
        <taxon>Rhizophoraceae</taxon>
        <taxon>Rhizophora</taxon>
    </lineage>
</organism>
<protein>
    <submittedName>
        <fullName evidence="2">Uncharacterized protein</fullName>
    </submittedName>
</protein>
<feature type="compositionally biased region" description="Basic and acidic residues" evidence="1">
    <location>
        <begin position="1"/>
        <end position="17"/>
    </location>
</feature>
<dbReference type="AlphaFoldDB" id="A0A2P2P7I6"/>
<evidence type="ECO:0000256" key="1">
    <source>
        <dbReference type="SAM" id="MobiDB-lite"/>
    </source>
</evidence>
<feature type="compositionally biased region" description="Basic residues" evidence="1">
    <location>
        <begin position="18"/>
        <end position="32"/>
    </location>
</feature>
<feature type="region of interest" description="Disordered" evidence="1">
    <location>
        <begin position="1"/>
        <end position="38"/>
    </location>
</feature>
<evidence type="ECO:0000313" key="2">
    <source>
        <dbReference type="EMBL" id="MBX50571.1"/>
    </source>
</evidence>
<reference evidence="2" key="1">
    <citation type="submission" date="2018-02" db="EMBL/GenBank/DDBJ databases">
        <title>Rhizophora mucronata_Transcriptome.</title>
        <authorList>
            <person name="Meera S.P."/>
            <person name="Sreeshan A."/>
            <person name="Augustine A."/>
        </authorList>
    </citation>
    <scope>NUCLEOTIDE SEQUENCE</scope>
    <source>
        <tissue evidence="2">Leaf</tissue>
    </source>
</reference>
<proteinExistence type="predicted"/>